<dbReference type="Gene3D" id="3.40.190.10">
    <property type="entry name" value="Periplasmic binding protein-like II"/>
    <property type="match status" value="1"/>
</dbReference>
<dbReference type="RefSeq" id="WP_301814721.1">
    <property type="nucleotide sequence ID" value="NZ_JAUJZH010000029.1"/>
</dbReference>
<proteinExistence type="inferred from homology"/>
<comment type="similarity">
    <text evidence="1">Belongs to the UPF0065 (bug) family.</text>
</comment>
<dbReference type="CDD" id="cd07012">
    <property type="entry name" value="PBP2_Bug_TTT"/>
    <property type="match status" value="1"/>
</dbReference>
<name>A0ABT8SCU1_9BURK</name>
<organism evidence="3 4">
    <name type="scientific">Variovorax ginsengisoli</name>
    <dbReference type="NCBI Taxonomy" id="363844"/>
    <lineage>
        <taxon>Bacteria</taxon>
        <taxon>Pseudomonadati</taxon>
        <taxon>Pseudomonadota</taxon>
        <taxon>Betaproteobacteria</taxon>
        <taxon>Burkholderiales</taxon>
        <taxon>Comamonadaceae</taxon>
        <taxon>Variovorax</taxon>
    </lineage>
</organism>
<keyword evidence="2" id="KW-0732">Signal</keyword>
<comment type="caution">
    <text evidence="3">The sequence shown here is derived from an EMBL/GenBank/DDBJ whole genome shotgun (WGS) entry which is preliminary data.</text>
</comment>
<dbReference type="Gene3D" id="3.40.190.150">
    <property type="entry name" value="Bordetella uptake gene, domain 1"/>
    <property type="match status" value="1"/>
</dbReference>
<sequence>MKLVCTSRRRYLAACIVAAAALPFVTLVHAQLPSSSRPLVMRVAYPAGGPADVAARKIQLPLQAALGKPVIIENLPGAGGSIAANNVLHATPDGQTLLVTTGNDMILSPLALAQVKYKPEQYRLLATILPTDFTLVTSANHAFPSVDALIERARRSDQKELTIGSWGYGSAPYLVGADFSASTNARVMDVPYKGAAPVIQALLSREIDLAFVPLAPNVLELIRTGKINAIGVANTKRNPYLPQLPTLSEGKYLKNFVYSAWAAVFVPASAPEPVVAALHKNLAEITGSSDFQGFLKDSAALPVEPMTPAQSAAFYQAEIDKFRRIAKAVKLEPQ</sequence>
<dbReference type="SUPFAM" id="SSF53850">
    <property type="entry name" value="Periplasmic binding protein-like II"/>
    <property type="match status" value="1"/>
</dbReference>
<dbReference type="InterPro" id="IPR005064">
    <property type="entry name" value="BUG"/>
</dbReference>
<evidence type="ECO:0000256" key="2">
    <source>
        <dbReference type="SAM" id="SignalP"/>
    </source>
</evidence>
<evidence type="ECO:0000313" key="4">
    <source>
        <dbReference type="Proteomes" id="UP001169027"/>
    </source>
</evidence>
<feature type="chain" id="PRO_5047099556" evidence="2">
    <location>
        <begin position="31"/>
        <end position="334"/>
    </location>
</feature>
<evidence type="ECO:0000256" key="1">
    <source>
        <dbReference type="ARBA" id="ARBA00006987"/>
    </source>
</evidence>
<evidence type="ECO:0000313" key="3">
    <source>
        <dbReference type="EMBL" id="MDO1536615.1"/>
    </source>
</evidence>
<gene>
    <name evidence="3" type="ORF">Q2T77_30495</name>
</gene>
<dbReference type="PIRSF" id="PIRSF017082">
    <property type="entry name" value="YflP"/>
    <property type="match status" value="1"/>
</dbReference>
<dbReference type="Proteomes" id="UP001169027">
    <property type="component" value="Unassembled WGS sequence"/>
</dbReference>
<protein>
    <submittedName>
        <fullName evidence="3">Tripartite tricarboxylate transporter substrate binding protein</fullName>
    </submittedName>
</protein>
<dbReference type="PANTHER" id="PTHR42928">
    <property type="entry name" value="TRICARBOXYLATE-BINDING PROTEIN"/>
    <property type="match status" value="1"/>
</dbReference>
<keyword evidence="4" id="KW-1185">Reference proteome</keyword>
<reference evidence="3" key="1">
    <citation type="submission" date="2023-06" db="EMBL/GenBank/DDBJ databases">
        <authorList>
            <person name="Jiang Y."/>
            <person name="Liu Q."/>
        </authorList>
    </citation>
    <scope>NUCLEOTIDE SEQUENCE</scope>
    <source>
        <strain evidence="3">CGMCC 1.12090</strain>
    </source>
</reference>
<dbReference type="InterPro" id="IPR042100">
    <property type="entry name" value="Bug_dom1"/>
</dbReference>
<accession>A0ABT8SCU1</accession>
<dbReference type="EMBL" id="JAUKVY010000029">
    <property type="protein sequence ID" value="MDO1536615.1"/>
    <property type="molecule type" value="Genomic_DNA"/>
</dbReference>
<feature type="signal peptide" evidence="2">
    <location>
        <begin position="1"/>
        <end position="30"/>
    </location>
</feature>
<dbReference type="PANTHER" id="PTHR42928:SF5">
    <property type="entry name" value="BLR1237 PROTEIN"/>
    <property type="match status" value="1"/>
</dbReference>
<dbReference type="Pfam" id="PF03401">
    <property type="entry name" value="TctC"/>
    <property type="match status" value="1"/>
</dbReference>